<evidence type="ECO:0000313" key="2">
    <source>
        <dbReference type="EMBL" id="MEJ2886150.1"/>
    </source>
</evidence>
<dbReference type="EMBL" id="JBBEGL010000002">
    <property type="protein sequence ID" value="MEJ2886150.1"/>
    <property type="molecule type" value="Genomic_DNA"/>
</dbReference>
<proteinExistence type="predicted"/>
<accession>A0ABU8N194</accession>
<gene>
    <name evidence="2" type="ORF">WCD41_06775</name>
</gene>
<name>A0ABU8N194_9PSEU</name>
<keyword evidence="3" id="KW-1185">Reference proteome</keyword>
<evidence type="ECO:0000256" key="1">
    <source>
        <dbReference type="SAM" id="MobiDB-lite"/>
    </source>
</evidence>
<sequence>MTTPQQPPHAQDEALPPNGTAPAPVVDAGPVMEDFDAFWAQYQTTKPQVRILGEVVPIPHDMPLWVEQLSERGRQNTVADLHKMVDALYGANTLQRWIDRGAGLKQLKVIIAWTTLRVQGRQVTFADAMTKADELEAAEAAREEAAKANPQLGAAAAAAVPGTPDGDYAAAVAEAGKALSASTGAPSSPTSDASTASPPPSWPEWAAASSGGTSTTSPATPSSVSSSNGHLGS</sequence>
<feature type="compositionally biased region" description="Low complexity" evidence="1">
    <location>
        <begin position="203"/>
        <end position="227"/>
    </location>
</feature>
<feature type="region of interest" description="Disordered" evidence="1">
    <location>
        <begin position="177"/>
        <end position="233"/>
    </location>
</feature>
<organism evidence="2 3">
    <name type="scientific">Actinomycetospora aeridis</name>
    <dbReference type="NCBI Taxonomy" id="3129231"/>
    <lineage>
        <taxon>Bacteria</taxon>
        <taxon>Bacillati</taxon>
        <taxon>Actinomycetota</taxon>
        <taxon>Actinomycetes</taxon>
        <taxon>Pseudonocardiales</taxon>
        <taxon>Pseudonocardiaceae</taxon>
        <taxon>Actinomycetospora</taxon>
    </lineage>
</organism>
<protein>
    <recommendedName>
        <fullName evidence="4">Tail assembly chaperone</fullName>
    </recommendedName>
</protein>
<reference evidence="2 3" key="1">
    <citation type="submission" date="2024-03" db="EMBL/GenBank/DDBJ databases">
        <title>Actinomycetospora sp. OC33-EN06, a novel actinomycete isolated from wild orchid (Aerides multiflora).</title>
        <authorList>
            <person name="Suriyachadkun C."/>
        </authorList>
    </citation>
    <scope>NUCLEOTIDE SEQUENCE [LARGE SCALE GENOMIC DNA]</scope>
    <source>
        <strain evidence="2 3">OC33-EN06</strain>
    </source>
</reference>
<feature type="region of interest" description="Disordered" evidence="1">
    <location>
        <begin position="1"/>
        <end position="27"/>
    </location>
</feature>
<evidence type="ECO:0000313" key="3">
    <source>
        <dbReference type="Proteomes" id="UP001370100"/>
    </source>
</evidence>
<comment type="caution">
    <text evidence="2">The sequence shown here is derived from an EMBL/GenBank/DDBJ whole genome shotgun (WGS) entry which is preliminary data.</text>
</comment>
<dbReference type="RefSeq" id="WP_337712638.1">
    <property type="nucleotide sequence ID" value="NZ_JBBEGL010000002.1"/>
</dbReference>
<dbReference type="Proteomes" id="UP001370100">
    <property type="component" value="Unassembled WGS sequence"/>
</dbReference>
<evidence type="ECO:0008006" key="4">
    <source>
        <dbReference type="Google" id="ProtNLM"/>
    </source>
</evidence>
<feature type="compositionally biased region" description="Low complexity" evidence="1">
    <location>
        <begin position="180"/>
        <end position="196"/>
    </location>
</feature>